<comment type="caution">
    <text evidence="2">The sequence shown here is derived from an EMBL/GenBank/DDBJ whole genome shotgun (WGS) entry which is preliminary data.</text>
</comment>
<reference evidence="2 3" key="1">
    <citation type="submission" date="2018-02" db="EMBL/GenBank/DDBJ databases">
        <title>Genomic Encyclopedia of Archaeal and Bacterial Type Strains, Phase II (KMG-II): from individual species to whole genera.</title>
        <authorList>
            <person name="Goeker M."/>
        </authorList>
    </citation>
    <scope>NUCLEOTIDE SEQUENCE [LARGE SCALE GENOMIC DNA]</scope>
    <source>
        <strain evidence="2 3">DSM 29526</strain>
    </source>
</reference>
<keyword evidence="3" id="KW-1185">Reference proteome</keyword>
<keyword evidence="1" id="KW-0732">Signal</keyword>
<protein>
    <recommendedName>
        <fullName evidence="4">Outer membrane protein with beta-barrel domain</fullName>
    </recommendedName>
</protein>
<dbReference type="EMBL" id="PTJC01000005">
    <property type="protein sequence ID" value="PPK88471.1"/>
    <property type="molecule type" value="Genomic_DNA"/>
</dbReference>
<evidence type="ECO:0000256" key="1">
    <source>
        <dbReference type="SAM" id="SignalP"/>
    </source>
</evidence>
<feature type="chain" id="PRO_5015490604" description="Outer membrane protein with beta-barrel domain" evidence="1">
    <location>
        <begin position="22"/>
        <end position="193"/>
    </location>
</feature>
<evidence type="ECO:0008006" key="4">
    <source>
        <dbReference type="Google" id="ProtNLM"/>
    </source>
</evidence>
<organism evidence="2 3">
    <name type="scientific">Neolewinella xylanilytica</name>
    <dbReference type="NCBI Taxonomy" id="1514080"/>
    <lineage>
        <taxon>Bacteria</taxon>
        <taxon>Pseudomonadati</taxon>
        <taxon>Bacteroidota</taxon>
        <taxon>Saprospiria</taxon>
        <taxon>Saprospirales</taxon>
        <taxon>Lewinellaceae</taxon>
        <taxon>Neolewinella</taxon>
    </lineage>
</organism>
<proteinExistence type="predicted"/>
<evidence type="ECO:0000313" key="2">
    <source>
        <dbReference type="EMBL" id="PPK88471.1"/>
    </source>
</evidence>
<gene>
    <name evidence="2" type="ORF">CLV84_1439</name>
</gene>
<dbReference type="OrthoDB" id="893325at2"/>
<dbReference type="RefSeq" id="WP_104419017.1">
    <property type="nucleotide sequence ID" value="NZ_PTJC01000005.1"/>
</dbReference>
<name>A0A2S6IAE7_9BACT</name>
<accession>A0A2S6IAE7</accession>
<feature type="signal peptide" evidence="1">
    <location>
        <begin position="1"/>
        <end position="21"/>
    </location>
</feature>
<sequence>MTNSIVRLAVFVLCFIPFCLAGQNTPLAPTVRMLLEGNLEYGGDDLVTVFFTNGEDQRMTAGQGGTLAVGGEYKPTGVPLLLRATIGIKYNTEAADNANINFVRYPLNALGYVTFAKGFRAGAGLTTHLGARLKGDGFVDDVKFDTSLGTRFEFGWKWVAVTYTRLTYEAPFAGSFDGGSFGVSFSTTIPGSY</sequence>
<dbReference type="AlphaFoldDB" id="A0A2S6IAE7"/>
<evidence type="ECO:0000313" key="3">
    <source>
        <dbReference type="Proteomes" id="UP000237662"/>
    </source>
</evidence>
<dbReference type="Proteomes" id="UP000237662">
    <property type="component" value="Unassembled WGS sequence"/>
</dbReference>